<sequence length="62" mass="7263">MAIKQWDGKSGGNVDMKIDEIERKISEWNDIGSSRHLSEEELKEESRLNLELWDAVRFQESV</sequence>
<keyword evidence="2" id="KW-1185">Reference proteome</keyword>
<evidence type="ECO:0000313" key="1">
    <source>
        <dbReference type="EMBL" id="KAA3488807.1"/>
    </source>
</evidence>
<name>A0A5B6X7B0_9ROSI</name>
<dbReference type="Proteomes" id="UP000325315">
    <property type="component" value="Unassembled WGS sequence"/>
</dbReference>
<protein>
    <submittedName>
        <fullName evidence="1">Uncharacterized protein</fullName>
    </submittedName>
</protein>
<evidence type="ECO:0000313" key="2">
    <source>
        <dbReference type="Proteomes" id="UP000325315"/>
    </source>
</evidence>
<dbReference type="OrthoDB" id="1938374at2759"/>
<accession>A0A5B6X7B0</accession>
<proteinExistence type="predicted"/>
<dbReference type="EMBL" id="SMMG02000001">
    <property type="protein sequence ID" value="KAA3488807.1"/>
    <property type="molecule type" value="Genomic_DNA"/>
</dbReference>
<comment type="caution">
    <text evidence="1">The sequence shown here is derived from an EMBL/GenBank/DDBJ whole genome shotgun (WGS) entry which is preliminary data.</text>
</comment>
<gene>
    <name evidence="1" type="ORF">EPI10_032514</name>
</gene>
<reference evidence="2" key="1">
    <citation type="journal article" date="2019" name="Plant Biotechnol. J.">
        <title>Genome sequencing of the Australian wild diploid species Gossypium australe highlights disease resistance and delayed gland morphogenesis.</title>
        <authorList>
            <person name="Cai Y."/>
            <person name="Cai X."/>
            <person name="Wang Q."/>
            <person name="Wang P."/>
            <person name="Zhang Y."/>
            <person name="Cai C."/>
            <person name="Xu Y."/>
            <person name="Wang K."/>
            <person name="Zhou Z."/>
            <person name="Wang C."/>
            <person name="Geng S."/>
            <person name="Li B."/>
            <person name="Dong Q."/>
            <person name="Hou Y."/>
            <person name="Wang H."/>
            <person name="Ai P."/>
            <person name="Liu Z."/>
            <person name="Yi F."/>
            <person name="Sun M."/>
            <person name="An G."/>
            <person name="Cheng J."/>
            <person name="Zhang Y."/>
            <person name="Shi Q."/>
            <person name="Xie Y."/>
            <person name="Shi X."/>
            <person name="Chang Y."/>
            <person name="Huang F."/>
            <person name="Chen Y."/>
            <person name="Hong S."/>
            <person name="Mi L."/>
            <person name="Sun Q."/>
            <person name="Zhang L."/>
            <person name="Zhou B."/>
            <person name="Peng R."/>
            <person name="Zhang X."/>
            <person name="Liu F."/>
        </authorList>
    </citation>
    <scope>NUCLEOTIDE SEQUENCE [LARGE SCALE GENOMIC DNA]</scope>
    <source>
        <strain evidence="2">cv. PA1801</strain>
    </source>
</reference>
<dbReference type="AlphaFoldDB" id="A0A5B6X7B0"/>
<organism evidence="1 2">
    <name type="scientific">Gossypium australe</name>
    <dbReference type="NCBI Taxonomy" id="47621"/>
    <lineage>
        <taxon>Eukaryota</taxon>
        <taxon>Viridiplantae</taxon>
        <taxon>Streptophyta</taxon>
        <taxon>Embryophyta</taxon>
        <taxon>Tracheophyta</taxon>
        <taxon>Spermatophyta</taxon>
        <taxon>Magnoliopsida</taxon>
        <taxon>eudicotyledons</taxon>
        <taxon>Gunneridae</taxon>
        <taxon>Pentapetalae</taxon>
        <taxon>rosids</taxon>
        <taxon>malvids</taxon>
        <taxon>Malvales</taxon>
        <taxon>Malvaceae</taxon>
        <taxon>Malvoideae</taxon>
        <taxon>Gossypium</taxon>
    </lineage>
</organism>